<dbReference type="Gene3D" id="3.40.430.10">
    <property type="entry name" value="Dihydrofolate Reductase, subunit A"/>
    <property type="match status" value="1"/>
</dbReference>
<evidence type="ECO:0000256" key="6">
    <source>
        <dbReference type="ARBA" id="ARBA00023002"/>
    </source>
</evidence>
<dbReference type="InterPro" id="IPR001796">
    <property type="entry name" value="DHFR_dom"/>
</dbReference>
<dbReference type="GO" id="GO:0046655">
    <property type="term" value="P:folic acid metabolic process"/>
    <property type="evidence" value="ECO:0007669"/>
    <property type="project" value="TreeGrafter"/>
</dbReference>
<keyword evidence="5 7" id="KW-0521">NADP</keyword>
<dbReference type="EMBL" id="AGXA01000007">
    <property type="protein sequence ID" value="EKU93966.1"/>
    <property type="molecule type" value="Genomic_DNA"/>
</dbReference>
<dbReference type="HOGENOM" id="CLU_043966_5_2_9"/>
<evidence type="ECO:0000256" key="5">
    <source>
        <dbReference type="ARBA" id="ARBA00022857"/>
    </source>
</evidence>
<dbReference type="InterPro" id="IPR012259">
    <property type="entry name" value="DHFR"/>
</dbReference>
<dbReference type="PANTHER" id="PTHR48069:SF3">
    <property type="entry name" value="DIHYDROFOLATE REDUCTASE"/>
    <property type="match status" value="1"/>
</dbReference>
<dbReference type="InterPro" id="IPR024072">
    <property type="entry name" value="DHFR-like_dom_sf"/>
</dbReference>
<dbReference type="EC" id="1.5.1.3" evidence="3 7"/>
<dbReference type="Pfam" id="PF00186">
    <property type="entry name" value="DHFR_1"/>
    <property type="match status" value="1"/>
</dbReference>
<feature type="domain" description="DHFR" evidence="8">
    <location>
        <begin position="1"/>
        <end position="163"/>
    </location>
</feature>
<dbReference type="GO" id="GO:0005829">
    <property type="term" value="C:cytosol"/>
    <property type="evidence" value="ECO:0007669"/>
    <property type="project" value="TreeGrafter"/>
</dbReference>
<dbReference type="PANTHER" id="PTHR48069">
    <property type="entry name" value="DIHYDROFOLATE REDUCTASE"/>
    <property type="match status" value="1"/>
</dbReference>
<dbReference type="OrthoDB" id="9804315at2"/>
<dbReference type="AlphaFoldDB" id="K9EDP1"/>
<comment type="catalytic activity">
    <reaction evidence="7">
        <text>(6S)-5,6,7,8-tetrahydrofolate + NADP(+) = 7,8-dihydrofolate + NADPH + H(+)</text>
        <dbReference type="Rhea" id="RHEA:15009"/>
        <dbReference type="ChEBI" id="CHEBI:15378"/>
        <dbReference type="ChEBI" id="CHEBI:57451"/>
        <dbReference type="ChEBI" id="CHEBI:57453"/>
        <dbReference type="ChEBI" id="CHEBI:57783"/>
        <dbReference type="ChEBI" id="CHEBI:58349"/>
        <dbReference type="EC" id="1.5.1.3"/>
    </reaction>
</comment>
<sequence length="164" mass="18771">MIAYVWAQDEQGIIGKDKVLPWELSNDLKHFKKVTEGHTILMGRKTFEGMDKKPLPNRKTLVLTRQDDYQAGDDQVEVVHSKDQALTYASGHGVDLYVIGGAGIFDLFLDQVDVLHQTVIHESFDGDTTMPDIDWDSFNQVSKAYYDQADGHNHSHTIYEYRRK</sequence>
<keyword evidence="10" id="KW-1185">Reference proteome</keyword>
<comment type="caution">
    <text evidence="9">The sequence shown here is derived from an EMBL/GenBank/DDBJ whole genome shotgun (WGS) entry which is preliminary data.</text>
</comment>
<comment type="pathway">
    <text evidence="1 7">Cofactor biosynthesis; tetrahydrofolate biosynthesis; 5,6,7,8-tetrahydrofolate from 7,8-dihydrofolate: step 1/1.</text>
</comment>
<dbReference type="RefSeq" id="WP_003776922.1">
    <property type="nucleotide sequence ID" value="NZ_JH992957.1"/>
</dbReference>
<name>K9EDP1_9LACT</name>
<evidence type="ECO:0000256" key="7">
    <source>
        <dbReference type="PIRNR" id="PIRNR000194"/>
    </source>
</evidence>
<dbReference type="GO" id="GO:0004146">
    <property type="term" value="F:dihydrofolate reductase activity"/>
    <property type="evidence" value="ECO:0007669"/>
    <property type="project" value="UniProtKB-EC"/>
</dbReference>
<reference evidence="9 10" key="1">
    <citation type="submission" date="2012-09" db="EMBL/GenBank/DDBJ databases">
        <title>The Genome Sequence of Alloiococcus otitis ATCC 51267.</title>
        <authorList>
            <consortium name="The Broad Institute Genome Sequencing Platform"/>
            <person name="Earl A."/>
            <person name="Ward D."/>
            <person name="Feldgarden M."/>
            <person name="Gevers D."/>
            <person name="Huys G."/>
            <person name="Walker B."/>
            <person name="Young S.K."/>
            <person name="Zeng Q."/>
            <person name="Gargeya S."/>
            <person name="Fitzgerald M."/>
            <person name="Haas B."/>
            <person name="Abouelleil A."/>
            <person name="Alvarado L."/>
            <person name="Arachchi H.M."/>
            <person name="Berlin A.M."/>
            <person name="Chapman S.B."/>
            <person name="Goldberg J."/>
            <person name="Griggs A."/>
            <person name="Gujja S."/>
            <person name="Hansen M."/>
            <person name="Howarth C."/>
            <person name="Imamovic A."/>
            <person name="Larimer J."/>
            <person name="McCowen C."/>
            <person name="Montmayeur A."/>
            <person name="Murphy C."/>
            <person name="Neiman D."/>
            <person name="Pearson M."/>
            <person name="Priest M."/>
            <person name="Roberts A."/>
            <person name="Saif S."/>
            <person name="Shea T."/>
            <person name="Sisk P."/>
            <person name="Sykes S."/>
            <person name="Wortman J."/>
            <person name="Nusbaum C."/>
            <person name="Birren B."/>
        </authorList>
    </citation>
    <scope>NUCLEOTIDE SEQUENCE [LARGE SCALE GENOMIC DNA]</scope>
    <source>
        <strain evidence="9 10">ATCC 51267</strain>
    </source>
</reference>
<dbReference type="CDD" id="cd00209">
    <property type="entry name" value="DHFR"/>
    <property type="match status" value="1"/>
</dbReference>
<keyword evidence="6 7" id="KW-0560">Oxidoreductase</keyword>
<dbReference type="eggNOG" id="COG0262">
    <property type="taxonomic scope" value="Bacteria"/>
</dbReference>
<evidence type="ECO:0000313" key="10">
    <source>
        <dbReference type="Proteomes" id="UP000009875"/>
    </source>
</evidence>
<evidence type="ECO:0000256" key="2">
    <source>
        <dbReference type="ARBA" id="ARBA00009539"/>
    </source>
</evidence>
<dbReference type="GO" id="GO:0050661">
    <property type="term" value="F:NADP binding"/>
    <property type="evidence" value="ECO:0007669"/>
    <property type="project" value="InterPro"/>
</dbReference>
<dbReference type="STRING" id="883081.HMPREF9698_00446"/>
<protein>
    <recommendedName>
        <fullName evidence="3 7">Dihydrofolate reductase</fullName>
        <ecNumber evidence="3 7">1.5.1.3</ecNumber>
    </recommendedName>
</protein>
<proteinExistence type="inferred from homology"/>
<accession>K9EDP1</accession>
<organism evidence="9 10">
    <name type="scientific">Alloiococcus otitis ATCC 51267</name>
    <dbReference type="NCBI Taxonomy" id="883081"/>
    <lineage>
        <taxon>Bacteria</taxon>
        <taxon>Bacillati</taxon>
        <taxon>Bacillota</taxon>
        <taxon>Bacilli</taxon>
        <taxon>Lactobacillales</taxon>
        <taxon>Carnobacteriaceae</taxon>
        <taxon>Alloiococcus</taxon>
    </lineage>
</organism>
<dbReference type="PRINTS" id="PR00070">
    <property type="entry name" value="DHFR"/>
</dbReference>
<dbReference type="PROSITE" id="PS51330">
    <property type="entry name" value="DHFR_2"/>
    <property type="match status" value="1"/>
</dbReference>
<keyword evidence="4 7" id="KW-0554">One-carbon metabolism</keyword>
<dbReference type="SUPFAM" id="SSF53597">
    <property type="entry name" value="Dihydrofolate reductase-like"/>
    <property type="match status" value="1"/>
</dbReference>
<dbReference type="PATRIC" id="fig|883081.3.peg.446"/>
<comment type="similarity">
    <text evidence="2 7">Belongs to the dihydrofolate reductase family.</text>
</comment>
<evidence type="ECO:0000259" key="8">
    <source>
        <dbReference type="PROSITE" id="PS51330"/>
    </source>
</evidence>
<evidence type="ECO:0000256" key="3">
    <source>
        <dbReference type="ARBA" id="ARBA00012856"/>
    </source>
</evidence>
<dbReference type="Proteomes" id="UP000009875">
    <property type="component" value="Unassembled WGS sequence"/>
</dbReference>
<dbReference type="UniPathway" id="UPA00077">
    <property type="reaction ID" value="UER00158"/>
</dbReference>
<evidence type="ECO:0000256" key="1">
    <source>
        <dbReference type="ARBA" id="ARBA00004903"/>
    </source>
</evidence>
<evidence type="ECO:0000313" key="9">
    <source>
        <dbReference type="EMBL" id="EKU93966.1"/>
    </source>
</evidence>
<comment type="function">
    <text evidence="7">Key enzyme in folate metabolism. Catalyzes an essential reaction for de novo glycine and purine synthesis, and for DNA precursor synthesis.</text>
</comment>
<gene>
    <name evidence="9" type="ORF">HMPREF9698_00446</name>
</gene>
<evidence type="ECO:0000256" key="4">
    <source>
        <dbReference type="ARBA" id="ARBA00022563"/>
    </source>
</evidence>
<dbReference type="GO" id="GO:0046452">
    <property type="term" value="P:dihydrofolate metabolic process"/>
    <property type="evidence" value="ECO:0007669"/>
    <property type="project" value="TreeGrafter"/>
</dbReference>
<dbReference type="GO" id="GO:0006730">
    <property type="term" value="P:one-carbon metabolic process"/>
    <property type="evidence" value="ECO:0007669"/>
    <property type="project" value="UniProtKB-KW"/>
</dbReference>
<dbReference type="PIRSF" id="PIRSF000194">
    <property type="entry name" value="DHFR"/>
    <property type="match status" value="1"/>
</dbReference>
<dbReference type="GO" id="GO:0046654">
    <property type="term" value="P:tetrahydrofolate biosynthetic process"/>
    <property type="evidence" value="ECO:0007669"/>
    <property type="project" value="UniProtKB-UniPathway"/>
</dbReference>